<evidence type="ECO:0000256" key="5">
    <source>
        <dbReference type="ARBA" id="ARBA00022723"/>
    </source>
</evidence>
<evidence type="ECO:0000256" key="9">
    <source>
        <dbReference type="PIRSR" id="PIRSR602401-1"/>
    </source>
</evidence>
<evidence type="ECO:0000313" key="11">
    <source>
        <dbReference type="EMBL" id="CAE6493882.1"/>
    </source>
</evidence>
<accession>A0A8H3CTS6</accession>
<evidence type="ECO:0000313" key="12">
    <source>
        <dbReference type="Proteomes" id="UP000663843"/>
    </source>
</evidence>
<evidence type="ECO:0000256" key="4">
    <source>
        <dbReference type="ARBA" id="ARBA00022617"/>
    </source>
</evidence>
<dbReference type="InterPro" id="IPR001128">
    <property type="entry name" value="Cyt_P450"/>
</dbReference>
<evidence type="ECO:0000256" key="8">
    <source>
        <dbReference type="ARBA" id="ARBA00023033"/>
    </source>
</evidence>
<dbReference type="InterPro" id="IPR036396">
    <property type="entry name" value="Cyt_P450_sf"/>
</dbReference>
<dbReference type="InterPro" id="IPR017972">
    <property type="entry name" value="Cyt_P450_CS"/>
</dbReference>
<dbReference type="Pfam" id="PF00067">
    <property type="entry name" value="p450"/>
    <property type="match status" value="1"/>
</dbReference>
<evidence type="ECO:0000256" key="2">
    <source>
        <dbReference type="ARBA" id="ARBA00005179"/>
    </source>
</evidence>
<evidence type="ECO:0000256" key="7">
    <source>
        <dbReference type="ARBA" id="ARBA00023004"/>
    </source>
</evidence>
<protein>
    <recommendedName>
        <fullName evidence="13">O-methylsterigmatocystin oxidoreductase</fullName>
    </recommendedName>
</protein>
<dbReference type="InterPro" id="IPR050364">
    <property type="entry name" value="Cytochrome_P450_fung"/>
</dbReference>
<evidence type="ECO:0008006" key="13">
    <source>
        <dbReference type="Google" id="ProtNLM"/>
    </source>
</evidence>
<gene>
    <name evidence="11" type="ORF">RDB_LOCUS132366</name>
</gene>
<comment type="similarity">
    <text evidence="3 10">Belongs to the cytochrome P450 family.</text>
</comment>
<evidence type="ECO:0000256" key="1">
    <source>
        <dbReference type="ARBA" id="ARBA00001971"/>
    </source>
</evidence>
<dbReference type="GO" id="GO:0004497">
    <property type="term" value="F:monooxygenase activity"/>
    <property type="evidence" value="ECO:0007669"/>
    <property type="project" value="UniProtKB-KW"/>
</dbReference>
<organism evidence="11 12">
    <name type="scientific">Rhizoctonia solani</name>
    <dbReference type="NCBI Taxonomy" id="456999"/>
    <lineage>
        <taxon>Eukaryota</taxon>
        <taxon>Fungi</taxon>
        <taxon>Dikarya</taxon>
        <taxon>Basidiomycota</taxon>
        <taxon>Agaricomycotina</taxon>
        <taxon>Agaricomycetes</taxon>
        <taxon>Cantharellales</taxon>
        <taxon>Ceratobasidiaceae</taxon>
        <taxon>Rhizoctonia</taxon>
    </lineage>
</organism>
<dbReference type="GO" id="GO:0016705">
    <property type="term" value="F:oxidoreductase activity, acting on paired donors, with incorporation or reduction of molecular oxygen"/>
    <property type="evidence" value="ECO:0007669"/>
    <property type="project" value="InterPro"/>
</dbReference>
<comment type="caution">
    <text evidence="11">The sequence shown here is derived from an EMBL/GenBank/DDBJ whole genome shotgun (WGS) entry which is preliminary data.</text>
</comment>
<dbReference type="CDD" id="cd11065">
    <property type="entry name" value="CYP64-like"/>
    <property type="match status" value="1"/>
</dbReference>
<dbReference type="Gene3D" id="1.10.630.10">
    <property type="entry name" value="Cytochrome P450"/>
    <property type="match status" value="1"/>
</dbReference>
<keyword evidence="4 9" id="KW-0349">Heme</keyword>
<sequence length="518" mass="58933">MISMIDRSVVPYAALVLSILLFLHRFVSRSKVRHPPGPKSYPLIGNLLSIPSGPEHLAFMELGKRLDSDIVRLNLFGQELVVLNSAKAAIETLEKRSAIYSDRIFPAMVSDPKLMDWSKAVSAARYGEQSRQYRRMLNEWLNVRAVAQFHNLQQQQIRLMLRRLLGATGSSQPYESVKNEFFYTMSSTMFQLAYGYELQGPEDPFFVQTRELTHIAVVAAMYSNFFVNVFPALVYLPAWLPGMGWKKTALKYRAFKEYALRKPYEWTKSQVASGKARPSILGSFLRGHQLTSSMSQKEMDDKLEEVGFIIYAGGTDTSSNSLVSFVAAMVMNPHVQQKAQHEIDSVLGTGALPEISDKERLPYINCLIKELFRWYPALPIALPHVCYADDVYRGYEIQKGTTMIGNVWAITRDEREYKDPEVFNPDRYLDPNVPMAPVFGWGRRKCPGLHFAEDSLFLAITSLLATFTFSKRKGPNGEEITPKIEPGPNVVTLSPKEFEFDFKPRSDEHRQLILEITD</sequence>
<dbReference type="GO" id="GO:0005506">
    <property type="term" value="F:iron ion binding"/>
    <property type="evidence" value="ECO:0007669"/>
    <property type="project" value="InterPro"/>
</dbReference>
<name>A0A8H3CTS6_9AGAM</name>
<feature type="binding site" description="axial binding residue" evidence="9">
    <location>
        <position position="446"/>
    </location>
    <ligand>
        <name>heme</name>
        <dbReference type="ChEBI" id="CHEBI:30413"/>
    </ligand>
    <ligandPart>
        <name>Fe</name>
        <dbReference type="ChEBI" id="CHEBI:18248"/>
    </ligandPart>
</feature>
<comment type="pathway">
    <text evidence="2">Secondary metabolite biosynthesis.</text>
</comment>
<evidence type="ECO:0000256" key="10">
    <source>
        <dbReference type="RuleBase" id="RU000461"/>
    </source>
</evidence>
<keyword evidence="8 10" id="KW-0503">Monooxygenase</keyword>
<proteinExistence type="inferred from homology"/>
<dbReference type="PANTHER" id="PTHR46300">
    <property type="entry name" value="P450, PUTATIVE (EUROFUNG)-RELATED-RELATED"/>
    <property type="match status" value="1"/>
</dbReference>
<keyword evidence="5 9" id="KW-0479">Metal-binding</keyword>
<dbReference type="PRINTS" id="PR00463">
    <property type="entry name" value="EP450I"/>
</dbReference>
<dbReference type="EMBL" id="CAJMWT010004659">
    <property type="protein sequence ID" value="CAE6493882.1"/>
    <property type="molecule type" value="Genomic_DNA"/>
</dbReference>
<dbReference type="Proteomes" id="UP000663843">
    <property type="component" value="Unassembled WGS sequence"/>
</dbReference>
<dbReference type="PROSITE" id="PS00086">
    <property type="entry name" value="CYTOCHROME_P450"/>
    <property type="match status" value="1"/>
</dbReference>
<comment type="cofactor">
    <cofactor evidence="1 9">
        <name>heme</name>
        <dbReference type="ChEBI" id="CHEBI:30413"/>
    </cofactor>
</comment>
<keyword evidence="7 9" id="KW-0408">Iron</keyword>
<dbReference type="GO" id="GO:0020037">
    <property type="term" value="F:heme binding"/>
    <property type="evidence" value="ECO:0007669"/>
    <property type="project" value="InterPro"/>
</dbReference>
<dbReference type="SUPFAM" id="SSF48264">
    <property type="entry name" value="Cytochrome P450"/>
    <property type="match status" value="1"/>
</dbReference>
<dbReference type="InterPro" id="IPR002401">
    <property type="entry name" value="Cyt_P450_E_grp-I"/>
</dbReference>
<keyword evidence="6 10" id="KW-0560">Oxidoreductase</keyword>
<evidence type="ECO:0000256" key="3">
    <source>
        <dbReference type="ARBA" id="ARBA00010617"/>
    </source>
</evidence>
<dbReference type="AlphaFoldDB" id="A0A8H3CTS6"/>
<dbReference type="PANTHER" id="PTHR46300:SF7">
    <property type="entry name" value="P450, PUTATIVE (EUROFUNG)-RELATED"/>
    <property type="match status" value="1"/>
</dbReference>
<evidence type="ECO:0000256" key="6">
    <source>
        <dbReference type="ARBA" id="ARBA00023002"/>
    </source>
</evidence>
<reference evidence="11" key="1">
    <citation type="submission" date="2021-01" db="EMBL/GenBank/DDBJ databases">
        <authorList>
            <person name="Kaushik A."/>
        </authorList>
    </citation>
    <scope>NUCLEOTIDE SEQUENCE</scope>
    <source>
        <strain evidence="11">AG2-2IIIB</strain>
    </source>
</reference>